<dbReference type="GO" id="GO:0016491">
    <property type="term" value="F:oxidoreductase activity"/>
    <property type="evidence" value="ECO:0007669"/>
    <property type="project" value="InterPro"/>
</dbReference>
<keyword evidence="1 2" id="KW-0694">RNA-binding</keyword>
<dbReference type="GO" id="GO:0007624">
    <property type="term" value="P:ultradian rhythm"/>
    <property type="evidence" value="ECO:0007669"/>
    <property type="project" value="InterPro"/>
</dbReference>
<protein>
    <recommendedName>
        <fullName evidence="5">RRM domain-containing protein</fullName>
    </recommendedName>
</protein>
<evidence type="ECO:0000256" key="2">
    <source>
        <dbReference type="PROSITE-ProRule" id="PRU00176"/>
    </source>
</evidence>
<evidence type="ECO:0000256" key="3">
    <source>
        <dbReference type="SAM" id="Coils"/>
    </source>
</evidence>
<dbReference type="PANTHER" id="PTHR16001:SF4">
    <property type="entry name" value="ECTO-NOX DISULFIDE-THIOL EXCHANGER 1-LIKE PROTEIN"/>
    <property type="match status" value="1"/>
</dbReference>
<dbReference type="Gene3D" id="3.30.70.330">
    <property type="match status" value="1"/>
</dbReference>
<evidence type="ECO:0000256" key="1">
    <source>
        <dbReference type="ARBA" id="ARBA00022884"/>
    </source>
</evidence>
<dbReference type="InterPro" id="IPR038876">
    <property type="entry name" value="ENOX"/>
</dbReference>
<evidence type="ECO:0000313" key="6">
    <source>
        <dbReference type="EMBL" id="VVD01683.1"/>
    </source>
</evidence>
<organism evidence="6 7">
    <name type="scientific">Leptidea sinapis</name>
    <dbReference type="NCBI Taxonomy" id="189913"/>
    <lineage>
        <taxon>Eukaryota</taxon>
        <taxon>Metazoa</taxon>
        <taxon>Ecdysozoa</taxon>
        <taxon>Arthropoda</taxon>
        <taxon>Hexapoda</taxon>
        <taxon>Insecta</taxon>
        <taxon>Pterygota</taxon>
        <taxon>Neoptera</taxon>
        <taxon>Endopterygota</taxon>
        <taxon>Lepidoptera</taxon>
        <taxon>Glossata</taxon>
        <taxon>Ditrysia</taxon>
        <taxon>Papilionoidea</taxon>
        <taxon>Pieridae</taxon>
        <taxon>Dismorphiinae</taxon>
        <taxon>Leptidea</taxon>
    </lineage>
</organism>
<dbReference type="InterPro" id="IPR000504">
    <property type="entry name" value="RRM_dom"/>
</dbReference>
<dbReference type="Proteomes" id="UP000324832">
    <property type="component" value="Unassembled WGS sequence"/>
</dbReference>
<proteinExistence type="predicted"/>
<dbReference type="InterPro" id="IPR012677">
    <property type="entry name" value="Nucleotide-bd_a/b_plait_sf"/>
</dbReference>
<dbReference type="PANTHER" id="PTHR16001">
    <property type="entry name" value="ECTO-NOX DISULFIDE-THIOL EXCHANGER"/>
    <property type="match status" value="1"/>
</dbReference>
<feature type="region of interest" description="Disordered" evidence="4">
    <location>
        <begin position="174"/>
        <end position="194"/>
    </location>
</feature>
<accession>A0A5E4QVF0</accession>
<keyword evidence="7" id="KW-1185">Reference proteome</keyword>
<dbReference type="AlphaFoldDB" id="A0A5E4QVF0"/>
<dbReference type="InterPro" id="IPR035979">
    <property type="entry name" value="RBD_domain_sf"/>
</dbReference>
<evidence type="ECO:0000259" key="5">
    <source>
        <dbReference type="PROSITE" id="PS50102"/>
    </source>
</evidence>
<dbReference type="GO" id="GO:0003723">
    <property type="term" value="F:RNA binding"/>
    <property type="evidence" value="ECO:0007669"/>
    <property type="project" value="UniProtKB-UniRule"/>
</dbReference>
<feature type="compositionally biased region" description="Basic and acidic residues" evidence="4">
    <location>
        <begin position="174"/>
        <end position="186"/>
    </location>
</feature>
<dbReference type="PROSITE" id="PS50102">
    <property type="entry name" value="RRM"/>
    <property type="match status" value="1"/>
</dbReference>
<sequence length="515" mass="59206">MIYCDSMMQYPNMNMMLPQQIDASQMPGMMPTMNMMGGMMPNMIDQNMMMVNQQQPMLLNNQPIFFSSGLLLPPIPGEQAPLRREKPKGCRTVSVGGLPKTASIDVVGEIFQRFGAIDDVKSPRIGVYLVRYARPESVEQAFALSGFRLKYHDQNENEATPLFLDYALNQDDRTEYEKAQRRREPTPPRVEPFNQSNLSTIAEQIKSEDKFAASAHTLAYWLERGECNKKNANVFYSLIQASNNQIRRLFNEKMQLDEEYQTLKTQIKEKFSHVIHQFEQVAKILSAAKHQRVSDHFTKQQRRNIEMWLKMTEELENIREEYNATFDEDEEKVDKPGKNMVPLEKYEELRMENENLTYELEGYKNEAHLAKSEAERKFEKFKAHFIAENALKNNNQTFPPLPPPPKVPDILQKPMPPPPTPDDNKVVTSGPAVPPSEAKLISILTAFLMVHPLGASLDYLVSYVRSMTPNVTHGTVLDILQKYSDVFLCQTRGVGATIEHRWTYVTFDIIKTEII</sequence>
<reference evidence="6 7" key="1">
    <citation type="submission" date="2017-07" db="EMBL/GenBank/DDBJ databases">
        <authorList>
            <person name="Talla V."/>
            <person name="Backstrom N."/>
        </authorList>
    </citation>
    <scope>NUCLEOTIDE SEQUENCE [LARGE SCALE GENOMIC DNA]</scope>
</reference>
<keyword evidence="3" id="KW-0175">Coiled coil</keyword>
<gene>
    <name evidence="6" type="ORF">LSINAPIS_LOCUS12043</name>
</gene>
<dbReference type="EMBL" id="FZQP02005521">
    <property type="protein sequence ID" value="VVD01683.1"/>
    <property type="molecule type" value="Genomic_DNA"/>
</dbReference>
<feature type="coiled-coil region" evidence="3">
    <location>
        <begin position="312"/>
        <end position="373"/>
    </location>
</feature>
<feature type="coiled-coil region" evidence="3">
    <location>
        <begin position="239"/>
        <end position="266"/>
    </location>
</feature>
<feature type="domain" description="RRM" evidence="5">
    <location>
        <begin position="91"/>
        <end position="169"/>
    </location>
</feature>
<evidence type="ECO:0000313" key="7">
    <source>
        <dbReference type="Proteomes" id="UP000324832"/>
    </source>
</evidence>
<dbReference type="SUPFAM" id="SSF54928">
    <property type="entry name" value="RNA-binding domain, RBD"/>
    <property type="match status" value="1"/>
</dbReference>
<evidence type="ECO:0000256" key="4">
    <source>
        <dbReference type="SAM" id="MobiDB-lite"/>
    </source>
</evidence>
<name>A0A5E4QVF0_9NEOP</name>
<dbReference type="GO" id="GO:0009897">
    <property type="term" value="C:external side of plasma membrane"/>
    <property type="evidence" value="ECO:0007669"/>
    <property type="project" value="InterPro"/>
</dbReference>